<dbReference type="OrthoDB" id="2576311at2759"/>
<proteinExistence type="predicted"/>
<name>A0A165D1U9_9BASI</name>
<accession>A0A165D1U9</accession>
<feature type="signal peptide" evidence="1">
    <location>
        <begin position="1"/>
        <end position="19"/>
    </location>
</feature>
<keyword evidence="1" id="KW-0732">Signal</keyword>
<evidence type="ECO:0000313" key="2">
    <source>
        <dbReference type="EMBL" id="KZT51884.1"/>
    </source>
</evidence>
<organism evidence="2 3">
    <name type="scientific">Calocera cornea HHB12733</name>
    <dbReference type="NCBI Taxonomy" id="1353952"/>
    <lineage>
        <taxon>Eukaryota</taxon>
        <taxon>Fungi</taxon>
        <taxon>Dikarya</taxon>
        <taxon>Basidiomycota</taxon>
        <taxon>Agaricomycotina</taxon>
        <taxon>Dacrymycetes</taxon>
        <taxon>Dacrymycetales</taxon>
        <taxon>Dacrymycetaceae</taxon>
        <taxon>Calocera</taxon>
    </lineage>
</organism>
<evidence type="ECO:0000256" key="1">
    <source>
        <dbReference type="SAM" id="SignalP"/>
    </source>
</evidence>
<sequence>MESLVLLLIACLGFRCVLGEIVVNVTCSHNTWLVNPDTGHSPCYLFGELMGQCYDANFTIIQDTTGGPQLALNFYTGQPGGVSLDVSCYCTTVQYQLLSACYSCLGTLLSLS</sequence>
<dbReference type="EMBL" id="KV424086">
    <property type="protein sequence ID" value="KZT51884.1"/>
    <property type="molecule type" value="Genomic_DNA"/>
</dbReference>
<dbReference type="Proteomes" id="UP000076842">
    <property type="component" value="Unassembled WGS sequence"/>
</dbReference>
<protein>
    <recommendedName>
        <fullName evidence="4">Cyanovirin-N domain-containing protein</fullName>
    </recommendedName>
</protein>
<dbReference type="InParanoid" id="A0A165D1U9"/>
<dbReference type="AlphaFoldDB" id="A0A165D1U9"/>
<evidence type="ECO:0000313" key="3">
    <source>
        <dbReference type="Proteomes" id="UP000076842"/>
    </source>
</evidence>
<gene>
    <name evidence="2" type="ORF">CALCODRAFT_502963</name>
</gene>
<feature type="chain" id="PRO_5007856323" description="Cyanovirin-N domain-containing protein" evidence="1">
    <location>
        <begin position="20"/>
        <end position="112"/>
    </location>
</feature>
<evidence type="ECO:0008006" key="4">
    <source>
        <dbReference type="Google" id="ProtNLM"/>
    </source>
</evidence>
<keyword evidence="3" id="KW-1185">Reference proteome</keyword>
<reference evidence="2 3" key="1">
    <citation type="journal article" date="2016" name="Mol. Biol. Evol.">
        <title>Comparative Genomics of Early-Diverging Mushroom-Forming Fungi Provides Insights into the Origins of Lignocellulose Decay Capabilities.</title>
        <authorList>
            <person name="Nagy L.G."/>
            <person name="Riley R."/>
            <person name="Tritt A."/>
            <person name="Adam C."/>
            <person name="Daum C."/>
            <person name="Floudas D."/>
            <person name="Sun H."/>
            <person name="Yadav J.S."/>
            <person name="Pangilinan J."/>
            <person name="Larsson K.H."/>
            <person name="Matsuura K."/>
            <person name="Barry K."/>
            <person name="Labutti K."/>
            <person name="Kuo R."/>
            <person name="Ohm R.A."/>
            <person name="Bhattacharya S.S."/>
            <person name="Shirouzu T."/>
            <person name="Yoshinaga Y."/>
            <person name="Martin F.M."/>
            <person name="Grigoriev I.V."/>
            <person name="Hibbett D.S."/>
        </authorList>
    </citation>
    <scope>NUCLEOTIDE SEQUENCE [LARGE SCALE GENOMIC DNA]</scope>
    <source>
        <strain evidence="2 3">HHB12733</strain>
    </source>
</reference>